<dbReference type="InterPro" id="IPR036396">
    <property type="entry name" value="Cyt_P450_sf"/>
</dbReference>
<dbReference type="Proteomes" id="UP001595923">
    <property type="component" value="Unassembled WGS sequence"/>
</dbReference>
<dbReference type="RefSeq" id="WP_378578358.1">
    <property type="nucleotide sequence ID" value="NZ_JBHSFQ010000029.1"/>
</dbReference>
<dbReference type="InterPro" id="IPR002397">
    <property type="entry name" value="Cyt_P450_B"/>
</dbReference>
<name>A0ABV9E166_9ACTN</name>
<comment type="caution">
    <text evidence="2">The sequence shown here is derived from an EMBL/GenBank/DDBJ whole genome shotgun (WGS) entry which is preliminary data.</text>
</comment>
<gene>
    <name evidence="2" type="ORF">ACFO4E_23585</name>
</gene>
<accession>A0ABV9E166</accession>
<dbReference type="InterPro" id="IPR001128">
    <property type="entry name" value="Cyt_P450"/>
</dbReference>
<dbReference type="CDD" id="cd20625">
    <property type="entry name" value="CYP164-like"/>
    <property type="match status" value="1"/>
</dbReference>
<dbReference type="EMBL" id="JBHSFQ010000029">
    <property type="protein sequence ID" value="MFC4564851.1"/>
    <property type="molecule type" value="Genomic_DNA"/>
</dbReference>
<proteinExistence type="inferred from homology"/>
<sequence length="399" mass="44369">MNPILFDPWSPEFIADPFAGYTELRDRHPVHYYSATDQWLVSRHEDVGRCLRDPRVVRSYLHAATDEDMGRAPAPRWQEPFWRLNFGSLDAEPPDHTRLRRLLGPPFTVRAVDALGPRCDTLARSLVDDLVRRGGGDLLSVVAEPLALALICDIVGVPEDDRHLMAPWASGISGLFVPNHSARDAADAVRASAEFDSYLRRLARHTPPDHPGVMGSMVAALRGGGISEQELVCSAAMLLTGGLDSGRRMVTMAVLTLLHHPDQWRLLGRTPELMPTALEELIRYDSPIHMFERWALEDIDLDGVRIPRGAEIALLFGSADRDPRRFADPDRLDLTRSPNPHLGLGAGVHFCLGVHLVRREVRAVLEALAERAPNLRLTAEPGWGPGYNLRSPVELRVEV</sequence>
<evidence type="ECO:0000313" key="2">
    <source>
        <dbReference type="EMBL" id="MFC4564851.1"/>
    </source>
</evidence>
<dbReference type="PANTHER" id="PTHR46696">
    <property type="entry name" value="P450, PUTATIVE (EUROFUNG)-RELATED"/>
    <property type="match status" value="1"/>
</dbReference>
<comment type="similarity">
    <text evidence="1">Belongs to the cytochrome P450 family.</text>
</comment>
<dbReference type="Gene3D" id="1.10.630.10">
    <property type="entry name" value="Cytochrome P450"/>
    <property type="match status" value="1"/>
</dbReference>
<evidence type="ECO:0000256" key="1">
    <source>
        <dbReference type="ARBA" id="ARBA00010617"/>
    </source>
</evidence>
<dbReference type="SUPFAM" id="SSF48264">
    <property type="entry name" value="Cytochrome P450"/>
    <property type="match status" value="1"/>
</dbReference>
<reference evidence="3" key="1">
    <citation type="journal article" date="2019" name="Int. J. Syst. Evol. Microbiol.">
        <title>The Global Catalogue of Microorganisms (GCM) 10K type strain sequencing project: providing services to taxonomists for standard genome sequencing and annotation.</title>
        <authorList>
            <consortium name="The Broad Institute Genomics Platform"/>
            <consortium name="The Broad Institute Genome Sequencing Center for Infectious Disease"/>
            <person name="Wu L."/>
            <person name="Ma J."/>
        </authorList>
    </citation>
    <scope>NUCLEOTIDE SEQUENCE [LARGE SCALE GENOMIC DNA]</scope>
    <source>
        <strain evidence="3">XZYJ18</strain>
    </source>
</reference>
<dbReference type="PRINTS" id="PR00359">
    <property type="entry name" value="BP450"/>
</dbReference>
<protein>
    <submittedName>
        <fullName evidence="2">Cytochrome P450</fullName>
    </submittedName>
</protein>
<keyword evidence="3" id="KW-1185">Reference proteome</keyword>
<dbReference type="PANTHER" id="PTHR46696:SF1">
    <property type="entry name" value="CYTOCHROME P450 YJIB-RELATED"/>
    <property type="match status" value="1"/>
</dbReference>
<dbReference type="Pfam" id="PF00067">
    <property type="entry name" value="p450"/>
    <property type="match status" value="1"/>
</dbReference>
<organism evidence="2 3">
    <name type="scientific">Nocardiopsis mangrovi</name>
    <dbReference type="NCBI Taxonomy" id="1179818"/>
    <lineage>
        <taxon>Bacteria</taxon>
        <taxon>Bacillati</taxon>
        <taxon>Actinomycetota</taxon>
        <taxon>Actinomycetes</taxon>
        <taxon>Streptosporangiales</taxon>
        <taxon>Nocardiopsidaceae</taxon>
        <taxon>Nocardiopsis</taxon>
    </lineage>
</organism>
<evidence type="ECO:0000313" key="3">
    <source>
        <dbReference type="Proteomes" id="UP001595923"/>
    </source>
</evidence>